<reference evidence="1" key="1">
    <citation type="submission" date="2023-03" db="EMBL/GenBank/DDBJ databases">
        <title>Massive genome expansion in bonnet fungi (Mycena s.s.) driven by repeated elements and novel gene families across ecological guilds.</title>
        <authorList>
            <consortium name="Lawrence Berkeley National Laboratory"/>
            <person name="Harder C.B."/>
            <person name="Miyauchi S."/>
            <person name="Viragh M."/>
            <person name="Kuo A."/>
            <person name="Thoen E."/>
            <person name="Andreopoulos B."/>
            <person name="Lu D."/>
            <person name="Skrede I."/>
            <person name="Drula E."/>
            <person name="Henrissat B."/>
            <person name="Morin E."/>
            <person name="Kohler A."/>
            <person name="Barry K."/>
            <person name="LaButti K."/>
            <person name="Morin E."/>
            <person name="Salamov A."/>
            <person name="Lipzen A."/>
            <person name="Mereny Z."/>
            <person name="Hegedus B."/>
            <person name="Baldrian P."/>
            <person name="Stursova M."/>
            <person name="Weitz H."/>
            <person name="Taylor A."/>
            <person name="Grigoriev I.V."/>
            <person name="Nagy L.G."/>
            <person name="Martin F."/>
            <person name="Kauserud H."/>
        </authorList>
    </citation>
    <scope>NUCLEOTIDE SEQUENCE</scope>
    <source>
        <strain evidence="1">CBHHK200</strain>
    </source>
</reference>
<proteinExistence type="predicted"/>
<comment type="caution">
    <text evidence="1">The sequence shown here is derived from an EMBL/GenBank/DDBJ whole genome shotgun (WGS) entry which is preliminary data.</text>
</comment>
<evidence type="ECO:0000313" key="2">
    <source>
        <dbReference type="Proteomes" id="UP001218188"/>
    </source>
</evidence>
<evidence type="ECO:0000313" key="1">
    <source>
        <dbReference type="EMBL" id="KAJ7015898.1"/>
    </source>
</evidence>
<keyword evidence="2" id="KW-1185">Reference proteome</keyword>
<protein>
    <submittedName>
        <fullName evidence="1">Uncharacterized protein</fullName>
    </submittedName>
</protein>
<dbReference type="Proteomes" id="UP001218188">
    <property type="component" value="Unassembled WGS sequence"/>
</dbReference>
<gene>
    <name evidence="1" type="ORF">C8F04DRAFT_1170163</name>
</gene>
<accession>A0AAD6RVC0</accession>
<dbReference type="EMBL" id="JARJCM010000770">
    <property type="protein sequence ID" value="KAJ7015898.1"/>
    <property type="molecule type" value="Genomic_DNA"/>
</dbReference>
<sequence length="175" mass="19219">MLTFCCQGLGAGAIQKLKVEDVVKECLQAFPWLWASAVSPTRHLLYYTATDCDVPCMQSETAPVSFFTHIHSNVSRTRLAHTASLIVLIKHQAQAGQDHNSQHSLIITLITVLHYATLSFMNMRISAADALNEAYRKAPNVLLKLTEWVAASTAQADDIVTLLILEMNIPNGPSS</sequence>
<dbReference type="AlphaFoldDB" id="A0AAD6RVC0"/>
<organism evidence="1 2">
    <name type="scientific">Mycena alexandri</name>
    <dbReference type="NCBI Taxonomy" id="1745969"/>
    <lineage>
        <taxon>Eukaryota</taxon>
        <taxon>Fungi</taxon>
        <taxon>Dikarya</taxon>
        <taxon>Basidiomycota</taxon>
        <taxon>Agaricomycotina</taxon>
        <taxon>Agaricomycetes</taxon>
        <taxon>Agaricomycetidae</taxon>
        <taxon>Agaricales</taxon>
        <taxon>Marasmiineae</taxon>
        <taxon>Mycenaceae</taxon>
        <taxon>Mycena</taxon>
    </lineage>
</organism>
<name>A0AAD6RVC0_9AGAR</name>